<accession>A0ABD8A963</accession>
<evidence type="ECO:0000313" key="2">
    <source>
        <dbReference type="Proteomes" id="UP001626603"/>
    </source>
</evidence>
<organism evidence="1 2">
    <name type="scientific">Methanoculleus palmolei</name>
    <dbReference type="NCBI Taxonomy" id="72612"/>
    <lineage>
        <taxon>Archaea</taxon>
        <taxon>Methanobacteriati</taxon>
        <taxon>Methanobacteriota</taxon>
        <taxon>Stenosarchaea group</taxon>
        <taxon>Methanomicrobia</taxon>
        <taxon>Methanomicrobiales</taxon>
        <taxon>Methanomicrobiaceae</taxon>
        <taxon>Methanoculleus</taxon>
    </lineage>
</organism>
<name>A0ABD8A963_9EURY</name>
<sequence>MKSPTGTPEGTIFPPDLEHLGIAPGAKIDIQELDTMGKRHKFQVFLYFEEDLARSSTLREDLQEYSDVPDLERPFIRLEEFLRFATESDPLFSRRLDELPLIVEIVAYGELILREGKPVPYIKGVMPFLDELTMEDAPGVF</sequence>
<protein>
    <submittedName>
        <fullName evidence="1">Uncharacterized protein</fullName>
    </submittedName>
</protein>
<dbReference type="Proteomes" id="UP001626603">
    <property type="component" value="Chromosome"/>
</dbReference>
<keyword evidence="2" id="KW-1185">Reference proteome</keyword>
<dbReference type="EMBL" id="CP137641">
    <property type="protein sequence ID" value="WOX55592.1"/>
    <property type="molecule type" value="Genomic_DNA"/>
</dbReference>
<proteinExistence type="predicted"/>
<gene>
    <name evidence="1" type="ORF">R6Y95_08985</name>
</gene>
<reference evidence="1 2" key="1">
    <citation type="submission" date="2023-10" db="EMBL/GenBank/DDBJ databases">
        <title>The complete genome sequence of Methanoculleus palmolei DSM 4273.</title>
        <authorList>
            <person name="Lai S.-J."/>
            <person name="You Y.-T."/>
            <person name="Chen S.-C."/>
        </authorList>
    </citation>
    <scope>NUCLEOTIDE SEQUENCE [LARGE SCALE GENOMIC DNA]</scope>
    <source>
        <strain evidence="1 2">DSM 4273</strain>
    </source>
</reference>
<dbReference type="AlphaFoldDB" id="A0ABD8A963"/>
<evidence type="ECO:0000313" key="1">
    <source>
        <dbReference type="EMBL" id="WOX55592.1"/>
    </source>
</evidence>